<dbReference type="Gene3D" id="1.10.275.10">
    <property type="entry name" value="Fumarase/aspartase (N-terminal domain)"/>
    <property type="match status" value="1"/>
</dbReference>
<feature type="non-terminal residue" evidence="2">
    <location>
        <position position="106"/>
    </location>
</feature>
<dbReference type="SUPFAM" id="SSF48557">
    <property type="entry name" value="L-aspartase-like"/>
    <property type="match status" value="1"/>
</dbReference>
<comment type="similarity">
    <text evidence="1">Belongs to the PAL/histidase family.</text>
</comment>
<evidence type="ECO:0008006" key="4">
    <source>
        <dbReference type="Google" id="ProtNLM"/>
    </source>
</evidence>
<proteinExistence type="inferred from homology"/>
<dbReference type="InterPro" id="IPR001106">
    <property type="entry name" value="Aromatic_Lyase"/>
</dbReference>
<reference evidence="2" key="1">
    <citation type="journal article" date="2023" name="IScience">
        <title>Live-bearing cockroach genome reveals convergent evolutionary mechanisms linked to viviparity in insects and beyond.</title>
        <authorList>
            <person name="Fouks B."/>
            <person name="Harrison M.C."/>
            <person name="Mikhailova A.A."/>
            <person name="Marchal E."/>
            <person name="English S."/>
            <person name="Carruthers M."/>
            <person name="Jennings E.C."/>
            <person name="Chiamaka E.L."/>
            <person name="Frigard R.A."/>
            <person name="Pippel M."/>
            <person name="Attardo G.M."/>
            <person name="Benoit J.B."/>
            <person name="Bornberg-Bauer E."/>
            <person name="Tobe S.S."/>
        </authorList>
    </citation>
    <scope>NUCLEOTIDE SEQUENCE</scope>
    <source>
        <strain evidence="2">Stay&amp;Tobe</strain>
    </source>
</reference>
<evidence type="ECO:0000313" key="2">
    <source>
        <dbReference type="EMBL" id="KAJ9595848.1"/>
    </source>
</evidence>
<dbReference type="InterPro" id="IPR008948">
    <property type="entry name" value="L-Aspartase-like"/>
</dbReference>
<dbReference type="GO" id="GO:0003824">
    <property type="term" value="F:catalytic activity"/>
    <property type="evidence" value="ECO:0007669"/>
    <property type="project" value="InterPro"/>
</dbReference>
<protein>
    <recommendedName>
        <fullName evidence="4">Histidine ammonia-lyase</fullName>
    </recommendedName>
</protein>
<gene>
    <name evidence="2" type="ORF">L9F63_012950</name>
</gene>
<evidence type="ECO:0000256" key="1">
    <source>
        <dbReference type="ARBA" id="ARBA00007238"/>
    </source>
</evidence>
<accession>A0AAD8AB88</accession>
<reference evidence="2" key="2">
    <citation type="submission" date="2023-05" db="EMBL/GenBank/DDBJ databases">
        <authorList>
            <person name="Fouks B."/>
        </authorList>
    </citation>
    <scope>NUCLEOTIDE SEQUENCE</scope>
    <source>
        <strain evidence="2">Stay&amp;Tobe</strain>
        <tissue evidence="2">Testes</tissue>
    </source>
</reference>
<dbReference type="EMBL" id="JASPKZ010002309">
    <property type="protein sequence ID" value="KAJ9595848.1"/>
    <property type="molecule type" value="Genomic_DNA"/>
</dbReference>
<name>A0AAD8AB88_DIPPU</name>
<comment type="caution">
    <text evidence="2">The sequence shown here is derived from an EMBL/GenBank/DDBJ whole genome shotgun (WGS) entry which is preliminary data.</text>
</comment>
<dbReference type="Pfam" id="PF00221">
    <property type="entry name" value="Lyase_aromatic"/>
    <property type="match status" value="1"/>
</dbReference>
<keyword evidence="3" id="KW-1185">Reference proteome</keyword>
<sequence>PGKFEPPEEYLFLDGESLSTNDLRQLGKGCYKIKLTHDAEKKVKKARELVENILQEKKVVYGITTGFGKFARTVIDSDKLDTAPFNLIRVHGKIMNLTKIEISYSL</sequence>
<dbReference type="AlphaFoldDB" id="A0AAD8AB88"/>
<dbReference type="Proteomes" id="UP001233999">
    <property type="component" value="Unassembled WGS sequence"/>
</dbReference>
<dbReference type="InterPro" id="IPR024083">
    <property type="entry name" value="Fumarase/histidase_N"/>
</dbReference>
<organism evidence="2 3">
    <name type="scientific">Diploptera punctata</name>
    <name type="common">Pacific beetle cockroach</name>
    <dbReference type="NCBI Taxonomy" id="6984"/>
    <lineage>
        <taxon>Eukaryota</taxon>
        <taxon>Metazoa</taxon>
        <taxon>Ecdysozoa</taxon>
        <taxon>Arthropoda</taxon>
        <taxon>Hexapoda</taxon>
        <taxon>Insecta</taxon>
        <taxon>Pterygota</taxon>
        <taxon>Neoptera</taxon>
        <taxon>Polyneoptera</taxon>
        <taxon>Dictyoptera</taxon>
        <taxon>Blattodea</taxon>
        <taxon>Blaberoidea</taxon>
        <taxon>Blaberidae</taxon>
        <taxon>Diplopterinae</taxon>
        <taxon>Diploptera</taxon>
    </lineage>
</organism>
<dbReference type="PANTHER" id="PTHR10362">
    <property type="entry name" value="HISTIDINE AMMONIA-LYASE"/>
    <property type="match status" value="1"/>
</dbReference>
<evidence type="ECO:0000313" key="3">
    <source>
        <dbReference type="Proteomes" id="UP001233999"/>
    </source>
</evidence>
<feature type="non-terminal residue" evidence="2">
    <location>
        <position position="1"/>
    </location>
</feature>